<dbReference type="EMBL" id="AEYX01000002">
    <property type="protein sequence ID" value="EGG49462.1"/>
    <property type="molecule type" value="Genomic_DNA"/>
</dbReference>
<keyword evidence="2" id="KW-1185">Reference proteome</keyword>
<dbReference type="Proteomes" id="UP000003022">
    <property type="component" value="Unassembled WGS sequence"/>
</dbReference>
<protein>
    <submittedName>
        <fullName evidence="1">Uncharacterized protein</fullName>
    </submittedName>
</protein>
<accession>F3NB03</accession>
<evidence type="ECO:0000313" key="1">
    <source>
        <dbReference type="EMBL" id="EGG49462.1"/>
    </source>
</evidence>
<reference evidence="1 2" key="1">
    <citation type="journal article" date="2011" name="J. Bacteriol.">
        <title>Draft genome sequence of the marine bacterium Streptomyces griseoaurantiacus M045, which produces novel manumycin-type antibiotics with a pABA core component.</title>
        <authorList>
            <person name="Li F."/>
            <person name="Jiang P."/>
            <person name="Zheng H."/>
            <person name="Wang S."/>
            <person name="Zhao G."/>
            <person name="Qin S."/>
            <person name="Liu Z."/>
        </authorList>
    </citation>
    <scope>NUCLEOTIDE SEQUENCE [LARGE SCALE GENOMIC DNA]</scope>
    <source>
        <strain evidence="1 2">M045</strain>
    </source>
</reference>
<proteinExistence type="predicted"/>
<comment type="caution">
    <text evidence="1">The sequence shown here is derived from an EMBL/GenBank/DDBJ whole genome shotgun (WGS) entry which is preliminary data.</text>
</comment>
<dbReference type="STRING" id="996637.SGM_0537"/>
<gene>
    <name evidence="1" type="ORF">SGM_0537</name>
</gene>
<name>F3NB03_9ACTN</name>
<dbReference type="AlphaFoldDB" id="F3NB03"/>
<organism evidence="1 2">
    <name type="scientific">Streptomyces griseoaurantiacus M045</name>
    <dbReference type="NCBI Taxonomy" id="996637"/>
    <lineage>
        <taxon>Bacteria</taxon>
        <taxon>Bacillati</taxon>
        <taxon>Actinomycetota</taxon>
        <taxon>Actinomycetes</taxon>
        <taxon>Kitasatosporales</taxon>
        <taxon>Streptomycetaceae</taxon>
        <taxon>Streptomyces</taxon>
        <taxon>Streptomyces aurantiacus group</taxon>
    </lineage>
</organism>
<sequence length="64" mass="7459">MGTVPHRVPRIRKLHLYRLVTGARARLCWAWSGARPPQSQRYARGVTRYAKPFESRRLEGIRNG</sequence>
<evidence type="ECO:0000313" key="2">
    <source>
        <dbReference type="Proteomes" id="UP000003022"/>
    </source>
</evidence>